<feature type="transmembrane region" description="Helical" evidence="1">
    <location>
        <begin position="145"/>
        <end position="168"/>
    </location>
</feature>
<dbReference type="Proteomes" id="UP000275571">
    <property type="component" value="Plasmid lp32-A"/>
</dbReference>
<name>A0A386PN03_9SPIR</name>
<dbReference type="RefSeq" id="WP_120104826.1">
    <property type="nucleotide sequence ID" value="NZ_CP028886.1"/>
</dbReference>
<geneLocation type="plasmid" evidence="3">
    <name>lp32-a</name>
</geneLocation>
<keyword evidence="2" id="KW-0614">Plasmid</keyword>
<dbReference type="KEGG" id="btur:DB313_05240"/>
<keyword evidence="3" id="KW-1185">Reference proteome</keyword>
<dbReference type="AlphaFoldDB" id="A0A386PN03"/>
<evidence type="ECO:0000256" key="1">
    <source>
        <dbReference type="SAM" id="Phobius"/>
    </source>
</evidence>
<dbReference type="Gene3D" id="1.20.1270.70">
    <property type="entry name" value="Designed single chain three-helix bundle"/>
    <property type="match status" value="1"/>
</dbReference>
<keyword evidence="1" id="KW-0472">Membrane</keyword>
<organism evidence="2 3">
    <name type="scientific">Borrelia turcica IST7</name>
    <dbReference type="NCBI Taxonomy" id="1104446"/>
    <lineage>
        <taxon>Bacteria</taxon>
        <taxon>Pseudomonadati</taxon>
        <taxon>Spirochaetota</taxon>
        <taxon>Spirochaetia</taxon>
        <taxon>Spirochaetales</taxon>
        <taxon>Borreliaceae</taxon>
        <taxon>Borrelia</taxon>
    </lineage>
</organism>
<keyword evidence="1" id="KW-1133">Transmembrane helix</keyword>
<evidence type="ECO:0000313" key="2">
    <source>
        <dbReference type="EMBL" id="AYE36906.1"/>
    </source>
</evidence>
<evidence type="ECO:0008006" key="4">
    <source>
        <dbReference type="Google" id="ProtNLM"/>
    </source>
</evidence>
<reference evidence="2 3" key="1">
    <citation type="journal article" date="2018" name="Infect. Genet. Evol.">
        <title>Genome-wide analysis of Borrelia turcica and 'Candidatus Borrelia tachyglossi' shows relapsing fever-like genomes with unique genomic links to Lyme disease Borrelia.</title>
        <authorList>
            <person name="Gofton A.W."/>
            <person name="Margos G."/>
            <person name="Fingerle V."/>
            <person name="Hepner S."/>
            <person name="Loh S.M."/>
            <person name="Ryan U."/>
            <person name="Irwin P."/>
            <person name="Oskam C.L."/>
        </authorList>
    </citation>
    <scope>NUCLEOTIDE SEQUENCE [LARGE SCALE GENOMIC DNA]</scope>
    <source>
        <strain evidence="2 3">IST7</strain>
        <plasmid evidence="2">lp32-A</plasmid>
    </source>
</reference>
<evidence type="ECO:0000313" key="3">
    <source>
        <dbReference type="Proteomes" id="UP000275571"/>
    </source>
</evidence>
<proteinExistence type="predicted"/>
<protein>
    <recommendedName>
        <fullName evidence="4">DUF1640 domain-containing protein</fullName>
    </recommendedName>
</protein>
<keyword evidence="1" id="KW-0812">Transmembrane</keyword>
<gene>
    <name evidence="2" type="ORF">DB313_05240</name>
</gene>
<accession>A0A386PN03</accession>
<sequence length="170" mass="19575">MNSTLTIPQETTVDEVKKDLKGVGIKEATIEFLLVKSTNYHYAVLSQQLISVKEQVDLKFQIVNEKFEKTDQKIDSLEKNMDIKFGKMDDQIDSLEKNMDIKFGKMDDQINSLEKTMDLKFETIDVKIDSLEKNMKSELSKSNRMLILIATVGAPVCYHLLQQLILYYKG</sequence>
<dbReference type="EMBL" id="CP028886">
    <property type="protein sequence ID" value="AYE36906.1"/>
    <property type="molecule type" value="Genomic_DNA"/>
</dbReference>